<reference evidence="3" key="1">
    <citation type="submission" date="2009-11" db="EMBL/GenBank/DDBJ databases">
        <title>The complete chromosome 1 of Sphaerobacter thermophilus DSM 20745.</title>
        <authorList>
            <person name="Lucas S."/>
            <person name="Copeland A."/>
            <person name="Lapidus A."/>
            <person name="Glavina del Rio T."/>
            <person name="Dalin E."/>
            <person name="Tice H."/>
            <person name="Bruce D."/>
            <person name="Goodwin L."/>
            <person name="Pitluck S."/>
            <person name="Kyrpides N."/>
            <person name="Mavromatis K."/>
            <person name="Ivanova N."/>
            <person name="Mikhailova N."/>
            <person name="LaButti K.M."/>
            <person name="Clum A."/>
            <person name="Sun H.I."/>
            <person name="Brettin T."/>
            <person name="Detter J.C."/>
            <person name="Han C."/>
            <person name="Larimer F."/>
            <person name="Land M."/>
            <person name="Hauser L."/>
            <person name="Markowitz V."/>
            <person name="Cheng J.F."/>
            <person name="Hugenholtz P."/>
            <person name="Woyke T."/>
            <person name="Wu D."/>
            <person name="Steenblock K."/>
            <person name="Schneider S."/>
            <person name="Pukall R."/>
            <person name="Goeker M."/>
            <person name="Klenk H.P."/>
            <person name="Eisen J.A."/>
        </authorList>
    </citation>
    <scope>NUCLEOTIDE SEQUENCE [LARGE SCALE GENOMIC DNA]</scope>
    <source>
        <strain evidence="3">ATCC 49802 / DSM 20745 / S 6022</strain>
    </source>
</reference>
<keyword evidence="2" id="KW-0808">Transferase</keyword>
<proteinExistence type="predicted"/>
<dbReference type="Gene3D" id="1.20.120.680">
    <property type="entry name" value="Formiminotetrahydrofolate cyclodeaminase monomer, up-and-down helical bundle"/>
    <property type="match status" value="1"/>
</dbReference>
<dbReference type="AlphaFoldDB" id="D1C3C1"/>
<dbReference type="KEGG" id="sti:Sthe_1303"/>
<dbReference type="Pfam" id="PF04961">
    <property type="entry name" value="FTCD_C"/>
    <property type="match status" value="1"/>
</dbReference>
<organism evidence="2 3">
    <name type="scientific">Sphaerobacter thermophilus (strain ATCC 49802 / DSM 20745 / KCCM 41009 / NCIMB 13125 / S 6022)</name>
    <dbReference type="NCBI Taxonomy" id="479434"/>
    <lineage>
        <taxon>Bacteria</taxon>
        <taxon>Pseudomonadati</taxon>
        <taxon>Thermomicrobiota</taxon>
        <taxon>Thermomicrobia</taxon>
        <taxon>Sphaerobacterales</taxon>
        <taxon>Sphaerobacterineae</taxon>
        <taxon>Sphaerobacteraceae</taxon>
        <taxon>Sphaerobacter</taxon>
    </lineage>
</organism>
<gene>
    <name evidence="2" type="ordered locus">Sthe_1303</name>
</gene>
<evidence type="ECO:0000313" key="3">
    <source>
        <dbReference type="Proteomes" id="UP000002027"/>
    </source>
</evidence>
<accession>D1C3C1</accession>
<dbReference type="EMBL" id="CP001823">
    <property type="protein sequence ID" value="ACZ38738.1"/>
    <property type="molecule type" value="Genomic_DNA"/>
</dbReference>
<feature type="domain" description="Cyclodeaminase/cyclohydrolase" evidence="1">
    <location>
        <begin position="29"/>
        <end position="211"/>
    </location>
</feature>
<dbReference type="Proteomes" id="UP000002027">
    <property type="component" value="Chromosome 1"/>
</dbReference>
<dbReference type="eggNOG" id="COG3404">
    <property type="taxonomic scope" value="Bacteria"/>
</dbReference>
<evidence type="ECO:0000313" key="2">
    <source>
        <dbReference type="EMBL" id="ACZ38738.1"/>
    </source>
</evidence>
<reference evidence="2 3" key="2">
    <citation type="journal article" date="2010" name="Stand. Genomic Sci.">
        <title>Complete genome sequence of Desulfohalobium retbaense type strain (HR(100)).</title>
        <authorList>
            <person name="Spring S."/>
            <person name="Nolan M."/>
            <person name="Lapidus A."/>
            <person name="Glavina Del Rio T."/>
            <person name="Copeland A."/>
            <person name="Tice H."/>
            <person name="Cheng J.F."/>
            <person name="Lucas S."/>
            <person name="Land M."/>
            <person name="Chen F."/>
            <person name="Bruce D."/>
            <person name="Goodwin L."/>
            <person name="Pitluck S."/>
            <person name="Ivanova N."/>
            <person name="Mavromatis K."/>
            <person name="Mikhailova N."/>
            <person name="Pati A."/>
            <person name="Chen A."/>
            <person name="Palaniappan K."/>
            <person name="Hauser L."/>
            <person name="Chang Y.J."/>
            <person name="Jeffries C.D."/>
            <person name="Munk C."/>
            <person name="Kiss H."/>
            <person name="Chain P."/>
            <person name="Han C."/>
            <person name="Brettin T."/>
            <person name="Detter J.C."/>
            <person name="Schuler E."/>
            <person name="Goker M."/>
            <person name="Rohde M."/>
            <person name="Bristow J."/>
            <person name="Eisen J.A."/>
            <person name="Markowitz V."/>
            <person name="Hugenholtz P."/>
            <person name="Kyrpides N.C."/>
            <person name="Klenk H.P."/>
        </authorList>
    </citation>
    <scope>NUCLEOTIDE SEQUENCE [LARGE SCALE GENOMIC DNA]</scope>
    <source>
        <strain evidence="3">ATCC 49802 / DSM 20745 / S 6022</strain>
    </source>
</reference>
<dbReference type="InterPro" id="IPR007044">
    <property type="entry name" value="Cyclodeamin/CycHdrlase"/>
</dbReference>
<keyword evidence="3" id="KW-1185">Reference proteome</keyword>
<sequence>MSMRTACERRVVLSPEAPQQLRVAEQPLAQVAGRLADPQQPAGGGVAAAATLALAAATAELVATLSLRRKSVQPRRAELEEIRDRLVDLQARFLAAADEDIAVLSDLLAAQRAARPAADAAPDAQRAAKEALERSLTLAAETPIALAQDGLALLRLVLATVPFAARFTVSDLGAAAGLAQGAIEAALLMSEVNVGLLTDAARADELRTAVDQIRQEAPELARQALDLTRAKMSGKPMEEGTRGDRA</sequence>
<dbReference type="HOGENOM" id="CLU_1128492_0_0_0"/>
<dbReference type="SUPFAM" id="SSF101262">
    <property type="entry name" value="Methenyltetrahydrofolate cyclohydrolase-like"/>
    <property type="match status" value="1"/>
</dbReference>
<dbReference type="STRING" id="479434.Sthe_1303"/>
<evidence type="ECO:0000259" key="1">
    <source>
        <dbReference type="Pfam" id="PF04961"/>
    </source>
</evidence>
<protein>
    <submittedName>
        <fullName evidence="2">Formiminotransferase-cyclodeaminase</fullName>
    </submittedName>
</protein>
<dbReference type="InterPro" id="IPR036178">
    <property type="entry name" value="Formintransfe-cycloase-like_sf"/>
</dbReference>
<dbReference type="InParanoid" id="D1C3C1"/>
<dbReference type="GO" id="GO:0016740">
    <property type="term" value="F:transferase activity"/>
    <property type="evidence" value="ECO:0007669"/>
    <property type="project" value="UniProtKB-KW"/>
</dbReference>
<name>D1C3C1_SPHTD</name>